<name>A0A9N9JTQ6_9GLOM</name>
<comment type="caution">
    <text evidence="1">The sequence shown here is derived from an EMBL/GenBank/DDBJ whole genome shotgun (WGS) entry which is preliminary data.</text>
</comment>
<dbReference type="OrthoDB" id="2477600at2759"/>
<dbReference type="Proteomes" id="UP000789759">
    <property type="component" value="Unassembled WGS sequence"/>
</dbReference>
<reference evidence="1" key="1">
    <citation type="submission" date="2021-06" db="EMBL/GenBank/DDBJ databases">
        <authorList>
            <person name="Kallberg Y."/>
            <person name="Tangrot J."/>
            <person name="Rosling A."/>
        </authorList>
    </citation>
    <scope>NUCLEOTIDE SEQUENCE</scope>
    <source>
        <strain evidence="1">FL966</strain>
    </source>
</reference>
<feature type="non-terminal residue" evidence="1">
    <location>
        <position position="1"/>
    </location>
</feature>
<protein>
    <submittedName>
        <fullName evidence="1">24795_t:CDS:1</fullName>
    </submittedName>
</protein>
<accession>A0A9N9JTQ6</accession>
<proteinExistence type="predicted"/>
<keyword evidence="2" id="KW-1185">Reference proteome</keyword>
<evidence type="ECO:0000313" key="2">
    <source>
        <dbReference type="Proteomes" id="UP000789759"/>
    </source>
</evidence>
<evidence type="ECO:0000313" key="1">
    <source>
        <dbReference type="EMBL" id="CAG8795608.1"/>
    </source>
</evidence>
<sequence>ALFYVHTCKDKDCKLLPDNTEHIFKNISTHYFDKSFETFPAPPKDNSTSKTTPFTPDYIIFKPNQQYIATFNKTIPLYTLNELAIKADQKFDEINNSETNSKQTAFYFYSYLKVYLNTTTKNDSISDLELNKALEKIITSTINPHILAHIILYFHIQS</sequence>
<dbReference type="AlphaFoldDB" id="A0A9N9JTQ6"/>
<dbReference type="EMBL" id="CAJVQA010028883">
    <property type="protein sequence ID" value="CAG8795608.1"/>
    <property type="molecule type" value="Genomic_DNA"/>
</dbReference>
<organism evidence="1 2">
    <name type="scientific">Cetraspora pellucida</name>
    <dbReference type="NCBI Taxonomy" id="1433469"/>
    <lineage>
        <taxon>Eukaryota</taxon>
        <taxon>Fungi</taxon>
        <taxon>Fungi incertae sedis</taxon>
        <taxon>Mucoromycota</taxon>
        <taxon>Glomeromycotina</taxon>
        <taxon>Glomeromycetes</taxon>
        <taxon>Diversisporales</taxon>
        <taxon>Gigasporaceae</taxon>
        <taxon>Cetraspora</taxon>
    </lineage>
</organism>
<gene>
    <name evidence="1" type="ORF">CPELLU_LOCUS17317</name>
</gene>